<dbReference type="AlphaFoldDB" id="A0A4Y2APM0"/>
<reference evidence="2 3" key="1">
    <citation type="journal article" date="2019" name="Sci. Rep.">
        <title>Orb-weaving spider Araneus ventricosus genome elucidates the spidroin gene catalogue.</title>
        <authorList>
            <person name="Kono N."/>
            <person name="Nakamura H."/>
            <person name="Ohtoshi R."/>
            <person name="Moran D.A.P."/>
            <person name="Shinohara A."/>
            <person name="Yoshida Y."/>
            <person name="Fujiwara M."/>
            <person name="Mori M."/>
            <person name="Tomita M."/>
            <person name="Arakawa K."/>
        </authorList>
    </citation>
    <scope>NUCLEOTIDE SEQUENCE [LARGE SCALE GENOMIC DNA]</scope>
</reference>
<evidence type="ECO:0000256" key="1">
    <source>
        <dbReference type="SAM" id="MobiDB-lite"/>
    </source>
</evidence>
<accession>A0A4Y2APM0</accession>
<proteinExistence type="predicted"/>
<feature type="region of interest" description="Disordered" evidence="1">
    <location>
        <begin position="48"/>
        <end position="85"/>
    </location>
</feature>
<feature type="compositionally biased region" description="Basic and acidic residues" evidence="1">
    <location>
        <begin position="75"/>
        <end position="85"/>
    </location>
</feature>
<organism evidence="2 3">
    <name type="scientific">Araneus ventricosus</name>
    <name type="common">Orbweaver spider</name>
    <name type="synonym">Epeira ventricosa</name>
    <dbReference type="NCBI Taxonomy" id="182803"/>
    <lineage>
        <taxon>Eukaryota</taxon>
        <taxon>Metazoa</taxon>
        <taxon>Ecdysozoa</taxon>
        <taxon>Arthropoda</taxon>
        <taxon>Chelicerata</taxon>
        <taxon>Arachnida</taxon>
        <taxon>Araneae</taxon>
        <taxon>Araneomorphae</taxon>
        <taxon>Entelegynae</taxon>
        <taxon>Araneoidea</taxon>
        <taxon>Araneidae</taxon>
        <taxon>Araneus</taxon>
    </lineage>
</organism>
<name>A0A4Y2APM0_ARAVE</name>
<gene>
    <name evidence="2" type="ORF">AVEN_83050_1</name>
</gene>
<keyword evidence="3" id="KW-1185">Reference proteome</keyword>
<sequence length="85" mass="9618">MCTRATDTFALPYKTVVKNRHPPADLFKLLENPVKRDTSSFPLSILKELDPPAQDTNPSPRHSHLSQEQAISNNEIKRILEKAPL</sequence>
<evidence type="ECO:0000313" key="3">
    <source>
        <dbReference type="Proteomes" id="UP000499080"/>
    </source>
</evidence>
<comment type="caution">
    <text evidence="2">The sequence shown here is derived from an EMBL/GenBank/DDBJ whole genome shotgun (WGS) entry which is preliminary data.</text>
</comment>
<feature type="compositionally biased region" description="Polar residues" evidence="1">
    <location>
        <begin position="54"/>
        <end position="74"/>
    </location>
</feature>
<dbReference type="Proteomes" id="UP000499080">
    <property type="component" value="Unassembled WGS sequence"/>
</dbReference>
<evidence type="ECO:0000313" key="2">
    <source>
        <dbReference type="EMBL" id="GBL80954.1"/>
    </source>
</evidence>
<protein>
    <submittedName>
        <fullName evidence="2">Uncharacterized protein</fullName>
    </submittedName>
</protein>
<dbReference type="EMBL" id="BGPR01000024">
    <property type="protein sequence ID" value="GBL80954.1"/>
    <property type="molecule type" value="Genomic_DNA"/>
</dbReference>